<organism evidence="1 2">
    <name type="scientific">Marinicrinis lubricantis</name>
    <dbReference type="NCBI Taxonomy" id="2086470"/>
    <lineage>
        <taxon>Bacteria</taxon>
        <taxon>Bacillati</taxon>
        <taxon>Bacillota</taxon>
        <taxon>Bacilli</taxon>
        <taxon>Bacillales</taxon>
        <taxon>Paenibacillaceae</taxon>
    </lineage>
</organism>
<dbReference type="EMBL" id="JBHSQV010000029">
    <property type="protein sequence ID" value="MFC5985680.1"/>
    <property type="molecule type" value="Genomic_DNA"/>
</dbReference>
<dbReference type="RefSeq" id="WP_379892757.1">
    <property type="nucleotide sequence ID" value="NZ_CBCSCT010000012.1"/>
</dbReference>
<keyword evidence="2" id="KW-1185">Reference proteome</keyword>
<sequence length="242" mass="27726">MKLRIAVILLFAAAMIGAFVFFQFEDRLKPVEATESVDVTKEMVAEQYDQWWDSKMQGFESRLTYDTQMTVVHVGELNTDAYWGSFGFDLDQRHVSLNPETKAMYFYDQSYLPDSRDNMIVIHDVNSMDILLQERVYRDTNSATIRFSEIEPLDDETGSMVIEEARLYAGQHMSIDLISEHGDIEVEFDDQVQELSPGETAVFEQKADKNGTTVRSKVVVSNYGLWDSINMKYVVSDPDGGY</sequence>
<evidence type="ECO:0000313" key="2">
    <source>
        <dbReference type="Proteomes" id="UP001596250"/>
    </source>
</evidence>
<name>A0ABW1IKU5_9BACL</name>
<accession>A0ABW1IKU5</accession>
<dbReference type="Proteomes" id="UP001596250">
    <property type="component" value="Unassembled WGS sequence"/>
</dbReference>
<evidence type="ECO:0000313" key="1">
    <source>
        <dbReference type="EMBL" id="MFC5985680.1"/>
    </source>
</evidence>
<reference evidence="2" key="1">
    <citation type="journal article" date="2019" name="Int. J. Syst. Evol. Microbiol.">
        <title>The Global Catalogue of Microorganisms (GCM) 10K type strain sequencing project: providing services to taxonomists for standard genome sequencing and annotation.</title>
        <authorList>
            <consortium name="The Broad Institute Genomics Platform"/>
            <consortium name="The Broad Institute Genome Sequencing Center for Infectious Disease"/>
            <person name="Wu L."/>
            <person name="Ma J."/>
        </authorList>
    </citation>
    <scope>NUCLEOTIDE SEQUENCE [LARGE SCALE GENOMIC DNA]</scope>
    <source>
        <strain evidence="2">CCM 8749</strain>
    </source>
</reference>
<gene>
    <name evidence="1" type="ORF">ACFPXP_04445</name>
</gene>
<protein>
    <submittedName>
        <fullName evidence="1">Uncharacterized protein</fullName>
    </submittedName>
</protein>
<comment type="caution">
    <text evidence="1">The sequence shown here is derived from an EMBL/GenBank/DDBJ whole genome shotgun (WGS) entry which is preliminary data.</text>
</comment>
<proteinExistence type="predicted"/>